<evidence type="ECO:0000313" key="7">
    <source>
        <dbReference type="Proteomes" id="UP000658690"/>
    </source>
</evidence>
<evidence type="ECO:0000256" key="1">
    <source>
        <dbReference type="ARBA" id="ARBA00004776"/>
    </source>
</evidence>
<evidence type="ECO:0000313" key="6">
    <source>
        <dbReference type="EMBL" id="NOU90937.1"/>
    </source>
</evidence>
<dbReference type="PANTHER" id="PTHR43179:SF12">
    <property type="entry name" value="GALACTOFURANOSYLTRANSFERASE GLFT2"/>
    <property type="match status" value="1"/>
</dbReference>
<dbReference type="CDD" id="cd04186">
    <property type="entry name" value="GT_2_like_c"/>
    <property type="match status" value="1"/>
</dbReference>
<comment type="caution">
    <text evidence="6">The sequence shown here is derived from an EMBL/GenBank/DDBJ whole genome shotgun (WGS) entry which is preliminary data.</text>
</comment>
<proteinExistence type="inferred from homology"/>
<evidence type="ECO:0000256" key="3">
    <source>
        <dbReference type="ARBA" id="ARBA00022676"/>
    </source>
</evidence>
<name>A0ABX1ZC72_9BACL</name>
<dbReference type="InterPro" id="IPR001173">
    <property type="entry name" value="Glyco_trans_2-like"/>
</dbReference>
<dbReference type="InterPro" id="IPR029044">
    <property type="entry name" value="Nucleotide-diphossugar_trans"/>
</dbReference>
<gene>
    <name evidence="6" type="ORF">GC102_35215</name>
</gene>
<dbReference type="RefSeq" id="WP_171693691.1">
    <property type="nucleotide sequence ID" value="NZ_WHOC01000183.1"/>
</dbReference>
<sequence length="228" mass="25569">MPSNSSLGDEEVPSSILLIRSNGSQDGSTELCLQEEVQLISLPSNRGFPIACNLGLTIASGDALLLLNNDTIVTTCWLDNMLRCLYSSAEIGIVGPMTNYASGKQQITEAFTSIDDMVSKMNTANPAKWEEVKRLVGFCYLFKREVLERVGMMDERFSPGHFEDDDYCYRARQAGYKLMISGDVFIYHHGSVSFQKEGEEKVKGLLLHNHQKFIEKWGVDPHSFLENQ</sequence>
<reference evidence="6 7" key="1">
    <citation type="submission" date="2019-10" db="EMBL/GenBank/DDBJ databases">
        <title>Description of Paenibacillus choica sp. nov.</title>
        <authorList>
            <person name="Carlier A."/>
            <person name="Qi S."/>
        </authorList>
    </citation>
    <scope>NUCLEOTIDE SEQUENCE [LARGE SCALE GENOMIC DNA]</scope>
    <source>
        <strain evidence="6 7">LMG 31460</strain>
    </source>
</reference>
<dbReference type="EMBL" id="WHOC01000183">
    <property type="protein sequence ID" value="NOU90937.1"/>
    <property type="molecule type" value="Genomic_DNA"/>
</dbReference>
<keyword evidence="3" id="KW-0328">Glycosyltransferase</keyword>
<dbReference type="Pfam" id="PF00535">
    <property type="entry name" value="Glycos_transf_2"/>
    <property type="match status" value="1"/>
</dbReference>
<keyword evidence="4" id="KW-0808">Transferase</keyword>
<comment type="pathway">
    <text evidence="1">Cell wall biogenesis; cell wall polysaccharide biosynthesis.</text>
</comment>
<dbReference type="Proteomes" id="UP000658690">
    <property type="component" value="Unassembled WGS sequence"/>
</dbReference>
<evidence type="ECO:0000259" key="5">
    <source>
        <dbReference type="Pfam" id="PF00535"/>
    </source>
</evidence>
<dbReference type="SUPFAM" id="SSF53448">
    <property type="entry name" value="Nucleotide-diphospho-sugar transferases"/>
    <property type="match status" value="1"/>
</dbReference>
<evidence type="ECO:0000256" key="4">
    <source>
        <dbReference type="ARBA" id="ARBA00022679"/>
    </source>
</evidence>
<comment type="similarity">
    <text evidence="2">Belongs to the glycosyltransferase 2 family.</text>
</comment>
<evidence type="ECO:0000256" key="2">
    <source>
        <dbReference type="ARBA" id="ARBA00006739"/>
    </source>
</evidence>
<dbReference type="Gene3D" id="3.90.550.10">
    <property type="entry name" value="Spore Coat Polysaccharide Biosynthesis Protein SpsA, Chain A"/>
    <property type="match status" value="1"/>
</dbReference>
<feature type="domain" description="Glycosyltransferase 2-like" evidence="5">
    <location>
        <begin position="19"/>
        <end position="150"/>
    </location>
</feature>
<accession>A0ABX1ZC72</accession>
<organism evidence="6 7">
    <name type="scientific">Paenibacillus germinis</name>
    <dbReference type="NCBI Taxonomy" id="2654979"/>
    <lineage>
        <taxon>Bacteria</taxon>
        <taxon>Bacillati</taxon>
        <taxon>Bacillota</taxon>
        <taxon>Bacilli</taxon>
        <taxon>Bacillales</taxon>
        <taxon>Paenibacillaceae</taxon>
        <taxon>Paenibacillus</taxon>
    </lineage>
</organism>
<protein>
    <submittedName>
        <fullName evidence="6">Glycosyltransferase</fullName>
    </submittedName>
</protein>
<dbReference type="PANTHER" id="PTHR43179">
    <property type="entry name" value="RHAMNOSYLTRANSFERASE WBBL"/>
    <property type="match status" value="1"/>
</dbReference>
<keyword evidence="7" id="KW-1185">Reference proteome</keyword>